<dbReference type="STRING" id="211460.YH63_17730"/>
<gene>
    <name evidence="6" type="ORF">YH63_001135</name>
</gene>
<dbReference type="SUPFAM" id="SSF51206">
    <property type="entry name" value="cAMP-binding domain-like"/>
    <property type="match status" value="1"/>
</dbReference>
<dbReference type="InterPro" id="IPR018488">
    <property type="entry name" value="cNMP-bd_CS"/>
</dbReference>
<dbReference type="PANTHER" id="PTHR24567:SF68">
    <property type="entry name" value="DNA-BINDING TRANSCRIPTIONAL DUAL REGULATOR CRP"/>
    <property type="match status" value="1"/>
</dbReference>
<dbReference type="FunFam" id="1.10.10.10:FF:000019">
    <property type="entry name" value="Crp/Fnr family transcriptional regulator"/>
    <property type="match status" value="1"/>
</dbReference>
<dbReference type="PROSITE" id="PS00889">
    <property type="entry name" value="CNMP_BINDING_2"/>
    <property type="match status" value="1"/>
</dbReference>
<dbReference type="GO" id="GO:0005829">
    <property type="term" value="C:cytosol"/>
    <property type="evidence" value="ECO:0007669"/>
    <property type="project" value="TreeGrafter"/>
</dbReference>
<proteinExistence type="predicted"/>
<dbReference type="RefSeq" id="WP_046829192.1">
    <property type="nucleotide sequence ID" value="NZ_LBIA02000001.1"/>
</dbReference>
<reference evidence="6" key="1">
    <citation type="submission" date="2019-04" db="EMBL/GenBank/DDBJ databases">
        <title>Whole genome sequencing of cave bacteria.</title>
        <authorList>
            <person name="Gan H.M."/>
            <person name="Barton H."/>
            <person name="Savka M.A."/>
        </authorList>
    </citation>
    <scope>NUCLEOTIDE SEQUENCE [LARGE SCALE GENOMIC DNA]</scope>
    <source>
        <strain evidence="6">LC387</strain>
    </source>
</reference>
<name>A0A4U6BJ69_9BRAD</name>
<dbReference type="InterPro" id="IPR014710">
    <property type="entry name" value="RmlC-like_jellyroll"/>
</dbReference>
<feature type="domain" description="Cyclic nucleotide-binding" evidence="4">
    <location>
        <begin position="25"/>
        <end position="145"/>
    </location>
</feature>
<comment type="caution">
    <text evidence="6">The sequence shown here is derived from an EMBL/GenBank/DDBJ whole genome shotgun (WGS) entry which is preliminary data.</text>
</comment>
<dbReference type="Pfam" id="PF00027">
    <property type="entry name" value="cNMP_binding"/>
    <property type="match status" value="1"/>
</dbReference>
<dbReference type="CDD" id="cd00038">
    <property type="entry name" value="CAP_ED"/>
    <property type="match status" value="1"/>
</dbReference>
<keyword evidence="7" id="KW-1185">Reference proteome</keyword>
<dbReference type="InterPro" id="IPR000595">
    <property type="entry name" value="cNMP-bd_dom"/>
</dbReference>
<organism evidence="6 7">
    <name type="scientific">Afipia massiliensis</name>
    <dbReference type="NCBI Taxonomy" id="211460"/>
    <lineage>
        <taxon>Bacteria</taxon>
        <taxon>Pseudomonadati</taxon>
        <taxon>Pseudomonadota</taxon>
        <taxon>Alphaproteobacteria</taxon>
        <taxon>Hyphomicrobiales</taxon>
        <taxon>Nitrobacteraceae</taxon>
        <taxon>Afipia</taxon>
    </lineage>
</organism>
<sequence>MLQDDRPKAALPAGDKTNVLRSHPLFRDLERDALDQLCRYARKRTFKRGATIFAKGDPGQSLFFIISGTVKIGVSSADGRGAIFNMVDAGEMFGEIAVLDGLARTADAIANSNCELFFIDRRDFLTLLASQPVLATKLIELLCVRLRWISDHVEQVIFPELSGKLAKALMRLIDRPGAALDKTIAITQQEIGEMLGMSRESVNKQLHEWAERKLVRLQRGSITVIDVESLKVMAERSQD</sequence>
<evidence type="ECO:0000259" key="4">
    <source>
        <dbReference type="PROSITE" id="PS50042"/>
    </source>
</evidence>
<dbReference type="Gene3D" id="2.60.120.10">
    <property type="entry name" value="Jelly Rolls"/>
    <property type="match status" value="1"/>
</dbReference>
<dbReference type="SMART" id="SM00100">
    <property type="entry name" value="cNMP"/>
    <property type="match status" value="1"/>
</dbReference>
<evidence type="ECO:0000313" key="7">
    <source>
        <dbReference type="Proteomes" id="UP000034832"/>
    </source>
</evidence>
<evidence type="ECO:0000256" key="2">
    <source>
        <dbReference type="ARBA" id="ARBA00023125"/>
    </source>
</evidence>
<dbReference type="InterPro" id="IPR036388">
    <property type="entry name" value="WH-like_DNA-bd_sf"/>
</dbReference>
<dbReference type="OrthoDB" id="3525895at2"/>
<keyword evidence="3" id="KW-0804">Transcription</keyword>
<evidence type="ECO:0000259" key="5">
    <source>
        <dbReference type="PROSITE" id="PS51063"/>
    </source>
</evidence>
<evidence type="ECO:0000256" key="1">
    <source>
        <dbReference type="ARBA" id="ARBA00023015"/>
    </source>
</evidence>
<dbReference type="InterPro" id="IPR050397">
    <property type="entry name" value="Env_Response_Regulators"/>
</dbReference>
<dbReference type="Gene3D" id="1.10.10.10">
    <property type="entry name" value="Winged helix-like DNA-binding domain superfamily/Winged helix DNA-binding domain"/>
    <property type="match status" value="1"/>
</dbReference>
<keyword evidence="2" id="KW-0238">DNA-binding</keyword>
<feature type="domain" description="HTH crp-type" evidence="5">
    <location>
        <begin position="159"/>
        <end position="228"/>
    </location>
</feature>
<evidence type="ECO:0000313" key="6">
    <source>
        <dbReference type="EMBL" id="TKT70137.1"/>
    </source>
</evidence>
<dbReference type="EMBL" id="LBIA02000001">
    <property type="protein sequence ID" value="TKT70137.1"/>
    <property type="molecule type" value="Genomic_DNA"/>
</dbReference>
<dbReference type="Proteomes" id="UP000034832">
    <property type="component" value="Unassembled WGS sequence"/>
</dbReference>
<dbReference type="SMART" id="SM00419">
    <property type="entry name" value="HTH_CRP"/>
    <property type="match status" value="1"/>
</dbReference>
<dbReference type="GO" id="GO:0003700">
    <property type="term" value="F:DNA-binding transcription factor activity"/>
    <property type="evidence" value="ECO:0007669"/>
    <property type="project" value="TreeGrafter"/>
</dbReference>
<dbReference type="PANTHER" id="PTHR24567">
    <property type="entry name" value="CRP FAMILY TRANSCRIPTIONAL REGULATORY PROTEIN"/>
    <property type="match status" value="1"/>
</dbReference>
<dbReference type="InterPro" id="IPR012318">
    <property type="entry name" value="HTH_CRP"/>
</dbReference>
<accession>A0A4U6BJ69</accession>
<dbReference type="AlphaFoldDB" id="A0A4U6BJ69"/>
<dbReference type="SUPFAM" id="SSF46785">
    <property type="entry name" value="Winged helix' DNA-binding domain"/>
    <property type="match status" value="1"/>
</dbReference>
<keyword evidence="1" id="KW-0805">Transcription regulation</keyword>
<dbReference type="InterPro" id="IPR018490">
    <property type="entry name" value="cNMP-bd_dom_sf"/>
</dbReference>
<protein>
    <submittedName>
        <fullName evidence="6">Crp/Fnr family transcriptional regulator</fullName>
    </submittedName>
</protein>
<evidence type="ECO:0000256" key="3">
    <source>
        <dbReference type="ARBA" id="ARBA00023163"/>
    </source>
</evidence>
<dbReference type="PROSITE" id="PS51063">
    <property type="entry name" value="HTH_CRP_2"/>
    <property type="match status" value="1"/>
</dbReference>
<dbReference type="GO" id="GO:0003677">
    <property type="term" value="F:DNA binding"/>
    <property type="evidence" value="ECO:0007669"/>
    <property type="project" value="UniProtKB-KW"/>
</dbReference>
<dbReference type="PROSITE" id="PS50042">
    <property type="entry name" value="CNMP_BINDING_3"/>
    <property type="match status" value="1"/>
</dbReference>
<dbReference type="InterPro" id="IPR036390">
    <property type="entry name" value="WH_DNA-bd_sf"/>
</dbReference>
<dbReference type="Pfam" id="PF13545">
    <property type="entry name" value="HTH_Crp_2"/>
    <property type="match status" value="1"/>
</dbReference>